<accession>A0AAU7G9R5</accession>
<dbReference type="InterPro" id="IPR011701">
    <property type="entry name" value="MFS"/>
</dbReference>
<feature type="transmembrane region" description="Helical" evidence="6">
    <location>
        <begin position="92"/>
        <end position="113"/>
    </location>
</feature>
<dbReference type="AlphaFoldDB" id="A0AAU7G9R5"/>
<dbReference type="InterPro" id="IPR036259">
    <property type="entry name" value="MFS_trans_sf"/>
</dbReference>
<feature type="transmembrane region" description="Helical" evidence="6">
    <location>
        <begin position="334"/>
        <end position="353"/>
    </location>
</feature>
<feature type="transmembrane region" description="Helical" evidence="6">
    <location>
        <begin position="300"/>
        <end position="322"/>
    </location>
</feature>
<evidence type="ECO:0000256" key="3">
    <source>
        <dbReference type="ARBA" id="ARBA00022692"/>
    </source>
</evidence>
<dbReference type="GO" id="GO:0022857">
    <property type="term" value="F:transmembrane transporter activity"/>
    <property type="evidence" value="ECO:0007669"/>
    <property type="project" value="InterPro"/>
</dbReference>
<keyword evidence="2" id="KW-1003">Cell membrane</keyword>
<gene>
    <name evidence="7" type="ORF">AAME72_15155</name>
</gene>
<feature type="transmembrane region" description="Helical" evidence="6">
    <location>
        <begin position="359"/>
        <end position="381"/>
    </location>
</feature>
<feature type="transmembrane region" description="Helical" evidence="6">
    <location>
        <begin position="243"/>
        <end position="268"/>
    </location>
</feature>
<keyword evidence="5 6" id="KW-0472">Membrane</keyword>
<evidence type="ECO:0000256" key="6">
    <source>
        <dbReference type="SAM" id="Phobius"/>
    </source>
</evidence>
<dbReference type="Gene3D" id="1.20.1250.20">
    <property type="entry name" value="MFS general substrate transporter like domains"/>
    <property type="match status" value="1"/>
</dbReference>
<proteinExistence type="predicted"/>
<evidence type="ECO:0000256" key="4">
    <source>
        <dbReference type="ARBA" id="ARBA00022989"/>
    </source>
</evidence>
<reference evidence="7" key="1">
    <citation type="submission" date="2024-05" db="EMBL/GenBank/DDBJ databases">
        <title>The Natural Products Discovery Center: Release of the First 8490 Sequenced Strains for Exploring Actinobacteria Biosynthetic Diversity.</title>
        <authorList>
            <person name="Kalkreuter E."/>
            <person name="Kautsar S.A."/>
            <person name="Yang D."/>
            <person name="Bader C.D."/>
            <person name="Teijaro C.N."/>
            <person name="Fluegel L."/>
            <person name="Davis C.M."/>
            <person name="Simpson J.R."/>
            <person name="Lauterbach L."/>
            <person name="Steele A.D."/>
            <person name="Gui C."/>
            <person name="Meng S."/>
            <person name="Li G."/>
            <person name="Viehrig K."/>
            <person name="Ye F."/>
            <person name="Su P."/>
            <person name="Kiefer A.F."/>
            <person name="Nichols A."/>
            <person name="Cepeda A.J."/>
            <person name="Yan W."/>
            <person name="Fan B."/>
            <person name="Jiang Y."/>
            <person name="Adhikari A."/>
            <person name="Zheng C.-J."/>
            <person name="Schuster L."/>
            <person name="Cowan T.M."/>
            <person name="Smanski M.J."/>
            <person name="Chevrette M.G."/>
            <person name="de Carvalho L.P.S."/>
            <person name="Shen B."/>
        </authorList>
    </citation>
    <scope>NUCLEOTIDE SEQUENCE</scope>
    <source>
        <strain evidence="7">NPDC080035</strain>
    </source>
</reference>
<evidence type="ECO:0000313" key="7">
    <source>
        <dbReference type="EMBL" id="XBM47409.1"/>
    </source>
</evidence>
<dbReference type="EMBL" id="CP157390">
    <property type="protein sequence ID" value="XBM47409.1"/>
    <property type="molecule type" value="Genomic_DNA"/>
</dbReference>
<dbReference type="Pfam" id="PF07690">
    <property type="entry name" value="MFS_1"/>
    <property type="match status" value="1"/>
</dbReference>
<dbReference type="PANTHER" id="PTHR23513:SF11">
    <property type="entry name" value="STAPHYLOFERRIN A TRANSPORTER"/>
    <property type="match status" value="1"/>
</dbReference>
<sequence>MRLNILASASGLSAVGDTLTVVALMLALQGRPGGSYVVSMLVLIGILPSVLLGPVVAPILDRVETSRLLIATLSLRCATGIALAFAPDVVWILVFLAAGSVVSAIDAPALLLLVPETQRPGANPAAGYARVDAFRSVGALAGPALAGFLVGVLGVQAVLLVDAASFAALGLVVLALGVRRHPPADRTSTGPSWFHQIRVGPAALAGNRTLATASLALAVAIVFTSIITVAEVSYTTVVLAAPAFVYGVLVSVQAIGRLVSAAVLAPLLPARRQPAALVAGGILMGVALLALGVWPSIPMAVTGLFFVGVANALQSIAIRSLVVSSVEPGARGRAFAAVIALNNGATMAGTAAAGPLVAVAGAAFALMLAGAGTIAATVPAIRAVRAATV</sequence>
<organism evidence="7">
    <name type="scientific">Leifsonia sp. NPDC080035</name>
    <dbReference type="NCBI Taxonomy" id="3143936"/>
    <lineage>
        <taxon>Bacteria</taxon>
        <taxon>Bacillati</taxon>
        <taxon>Actinomycetota</taxon>
        <taxon>Actinomycetes</taxon>
        <taxon>Micrococcales</taxon>
        <taxon>Microbacteriaceae</taxon>
        <taxon>Leifsonia</taxon>
    </lineage>
</organism>
<dbReference type="CDD" id="cd06173">
    <property type="entry name" value="MFS_MefA_like"/>
    <property type="match status" value="1"/>
</dbReference>
<dbReference type="RefSeq" id="WP_348787382.1">
    <property type="nucleotide sequence ID" value="NZ_CP157390.1"/>
</dbReference>
<protein>
    <submittedName>
        <fullName evidence="7">MFS transporter</fullName>
    </submittedName>
</protein>
<comment type="subcellular location">
    <subcellularLocation>
        <location evidence="1">Cell membrane</location>
        <topology evidence="1">Multi-pass membrane protein</topology>
    </subcellularLocation>
</comment>
<dbReference type="GO" id="GO:0005886">
    <property type="term" value="C:plasma membrane"/>
    <property type="evidence" value="ECO:0007669"/>
    <property type="project" value="UniProtKB-SubCell"/>
</dbReference>
<dbReference type="SUPFAM" id="SSF103473">
    <property type="entry name" value="MFS general substrate transporter"/>
    <property type="match status" value="1"/>
</dbReference>
<keyword evidence="4 6" id="KW-1133">Transmembrane helix</keyword>
<dbReference type="PANTHER" id="PTHR23513">
    <property type="entry name" value="INTEGRAL MEMBRANE EFFLUX PROTEIN-RELATED"/>
    <property type="match status" value="1"/>
</dbReference>
<feature type="transmembrane region" description="Helical" evidence="6">
    <location>
        <begin position="215"/>
        <end position="237"/>
    </location>
</feature>
<feature type="transmembrane region" description="Helical" evidence="6">
    <location>
        <begin position="159"/>
        <end position="178"/>
    </location>
</feature>
<evidence type="ECO:0000256" key="2">
    <source>
        <dbReference type="ARBA" id="ARBA00022475"/>
    </source>
</evidence>
<feature type="transmembrane region" description="Helical" evidence="6">
    <location>
        <begin position="68"/>
        <end position="86"/>
    </location>
</feature>
<name>A0AAU7G9R5_9MICO</name>
<feature type="transmembrane region" description="Helical" evidence="6">
    <location>
        <begin position="275"/>
        <end position="294"/>
    </location>
</feature>
<evidence type="ECO:0000256" key="1">
    <source>
        <dbReference type="ARBA" id="ARBA00004651"/>
    </source>
</evidence>
<keyword evidence="3 6" id="KW-0812">Transmembrane</keyword>
<feature type="transmembrane region" description="Helical" evidence="6">
    <location>
        <begin position="133"/>
        <end position="153"/>
    </location>
</feature>
<evidence type="ECO:0000256" key="5">
    <source>
        <dbReference type="ARBA" id="ARBA00023136"/>
    </source>
</evidence>
<feature type="transmembrane region" description="Helical" evidence="6">
    <location>
        <begin position="33"/>
        <end position="56"/>
    </location>
</feature>